<dbReference type="RefSeq" id="WP_067457527.1">
    <property type="nucleotide sequence ID" value="NZ_LVVY01000097.1"/>
</dbReference>
<evidence type="ECO:0000259" key="1">
    <source>
        <dbReference type="Pfam" id="PF26395"/>
    </source>
</evidence>
<gene>
    <name evidence="2" type="ORF">A3840_13150</name>
</gene>
<protein>
    <recommendedName>
        <fullName evidence="1">Type II CBASS E2 protein domain-containing protein</fullName>
    </recommendedName>
</protein>
<proteinExistence type="predicted"/>
<organism evidence="2 3">
    <name type="scientific">Devosia elaeis</name>
    <dbReference type="NCBI Taxonomy" id="1770058"/>
    <lineage>
        <taxon>Bacteria</taxon>
        <taxon>Pseudomonadati</taxon>
        <taxon>Pseudomonadota</taxon>
        <taxon>Alphaproteobacteria</taxon>
        <taxon>Hyphomicrobiales</taxon>
        <taxon>Devosiaceae</taxon>
        <taxon>Devosia</taxon>
    </lineage>
</organism>
<sequence>MVCDLGFMGVWEGHLTPIFQKYKIRITYIAYPYFDAFRLGNPRECIIVLDPPIGADPRGTGERAQHTYWWDRDPDYPRLCVHDPAADDWDPDKYIADTLIPFTINWLLWHEDWVATGLWRGRGRHPESAPTGSGYGTGEAHQGGGMPFPTTAFMHLGLLSGTSCAYRSMGSQWSAYFQAGLPPPPNHPGFTSEKLHAHVQHIDTDAHPACPMGAVGRPLPVP</sequence>
<dbReference type="EMBL" id="LVVY01000097">
    <property type="protein sequence ID" value="OAM76180.1"/>
    <property type="molecule type" value="Genomic_DNA"/>
</dbReference>
<keyword evidence="3" id="KW-1185">Reference proteome</keyword>
<reference evidence="2 3" key="1">
    <citation type="submission" date="2016-03" db="EMBL/GenBank/DDBJ databases">
        <title>Genome sequencing of Devosia sp. S37.</title>
        <authorList>
            <person name="Mohd Nor M."/>
        </authorList>
    </citation>
    <scope>NUCLEOTIDE SEQUENCE [LARGE SCALE GENOMIC DNA]</scope>
    <source>
        <strain evidence="2 3">S37</strain>
    </source>
</reference>
<dbReference type="Pfam" id="PF26395">
    <property type="entry name" value="E2-CBASS"/>
    <property type="match status" value="1"/>
</dbReference>
<evidence type="ECO:0000313" key="3">
    <source>
        <dbReference type="Proteomes" id="UP000078389"/>
    </source>
</evidence>
<accession>A0A178HUN3</accession>
<dbReference type="OrthoDB" id="4736406at2"/>
<dbReference type="STRING" id="1770058.A3840_13150"/>
<dbReference type="Proteomes" id="UP000078389">
    <property type="component" value="Unassembled WGS sequence"/>
</dbReference>
<dbReference type="AlphaFoldDB" id="A0A178HUN3"/>
<feature type="domain" description="Type II CBASS E2 protein" evidence="1">
    <location>
        <begin position="10"/>
        <end position="126"/>
    </location>
</feature>
<evidence type="ECO:0000313" key="2">
    <source>
        <dbReference type="EMBL" id="OAM76180.1"/>
    </source>
</evidence>
<name>A0A178HUN3_9HYPH</name>
<comment type="caution">
    <text evidence="2">The sequence shown here is derived from an EMBL/GenBank/DDBJ whole genome shotgun (WGS) entry which is preliminary data.</text>
</comment>
<dbReference type="InterPro" id="IPR058588">
    <property type="entry name" value="E2-CBASS"/>
</dbReference>